<dbReference type="InterPro" id="IPR040497">
    <property type="entry name" value="Glyco_transf_24"/>
</dbReference>
<evidence type="ECO:0000259" key="10">
    <source>
        <dbReference type="Pfam" id="PF18400"/>
    </source>
</evidence>
<dbReference type="Pfam" id="PF18403">
    <property type="entry name" value="Thioredoxin_15"/>
    <property type="match status" value="1"/>
</dbReference>
<dbReference type="PANTHER" id="PTHR11226">
    <property type="entry name" value="UDP-GLUCOSE GLYCOPROTEIN:GLUCOSYLTRANSFERASE"/>
    <property type="match status" value="1"/>
</dbReference>
<dbReference type="Pfam" id="PF06427">
    <property type="entry name" value="UDP-g_GGTase"/>
    <property type="match status" value="1"/>
</dbReference>
<feature type="domain" description="UDP-glucose:glycoprotein glucosyltransferase thioredoxin-like" evidence="13">
    <location>
        <begin position="788"/>
        <end position="984"/>
    </location>
</feature>
<dbReference type="Pfam" id="PF18401">
    <property type="entry name" value="Thioredoxin_13"/>
    <property type="match status" value="1"/>
</dbReference>
<proteinExistence type="inferred from homology"/>
<comment type="similarity">
    <text evidence="4">Belongs to the glycosyltransferase 8 family.</text>
</comment>
<evidence type="ECO:0000256" key="8">
    <source>
        <dbReference type="ARBA" id="ARBA00023180"/>
    </source>
</evidence>
<dbReference type="GO" id="GO:0036503">
    <property type="term" value="P:ERAD pathway"/>
    <property type="evidence" value="ECO:0007669"/>
    <property type="project" value="TreeGrafter"/>
</dbReference>
<dbReference type="InParanoid" id="A0A066VSA0"/>
<dbReference type="RefSeq" id="XP_013241813.1">
    <property type="nucleotide sequence ID" value="XM_013386359.1"/>
</dbReference>
<dbReference type="CDD" id="cd06432">
    <property type="entry name" value="GT8_HUGT1_C_like"/>
    <property type="match status" value="1"/>
</dbReference>
<comment type="pathway">
    <text evidence="3">Protein modification; protein glycosylation.</text>
</comment>
<keyword evidence="7" id="KW-0256">Endoplasmic reticulum</keyword>
<feature type="signal peptide" evidence="9">
    <location>
        <begin position="1"/>
        <end position="26"/>
    </location>
</feature>
<dbReference type="InterPro" id="IPR040525">
    <property type="entry name" value="UGGT_TRXL_4"/>
</dbReference>
<comment type="cofactor">
    <cofactor evidence="1">
        <name>Ca(2+)</name>
        <dbReference type="ChEBI" id="CHEBI:29108"/>
    </cofactor>
</comment>
<feature type="domain" description="UGGT thioredoxin-like" evidence="12">
    <location>
        <begin position="478"/>
        <end position="751"/>
    </location>
</feature>
<keyword evidence="8" id="KW-0325">Glycoprotein</keyword>
<dbReference type="GO" id="GO:0018279">
    <property type="term" value="P:protein N-linked glycosylation via asparagine"/>
    <property type="evidence" value="ECO:0007669"/>
    <property type="project" value="TreeGrafter"/>
</dbReference>
<evidence type="ECO:0000256" key="1">
    <source>
        <dbReference type="ARBA" id="ARBA00001913"/>
    </source>
</evidence>
<dbReference type="GO" id="GO:0051082">
    <property type="term" value="F:unfolded protein binding"/>
    <property type="evidence" value="ECO:0007669"/>
    <property type="project" value="TreeGrafter"/>
</dbReference>
<dbReference type="GeneID" id="25263328"/>
<dbReference type="HOGENOM" id="CLU_002668_1_0_1"/>
<feature type="chain" id="PRO_5001628376" evidence="9">
    <location>
        <begin position="27"/>
        <end position="1648"/>
    </location>
</feature>
<feature type="domain" description="UGGT thioredoxin-like" evidence="10">
    <location>
        <begin position="47"/>
        <end position="256"/>
    </location>
</feature>
<dbReference type="OMA" id="YAWPHWL"/>
<name>A0A066VSA0_TILAU</name>
<dbReference type="Gene3D" id="3.90.550.10">
    <property type="entry name" value="Spore Coat Polysaccharide Biosynthesis Protein SpsA, Chain A"/>
    <property type="match status" value="1"/>
</dbReference>
<dbReference type="GO" id="GO:0005788">
    <property type="term" value="C:endoplasmic reticulum lumen"/>
    <property type="evidence" value="ECO:0007669"/>
    <property type="project" value="UniProtKB-SubCell"/>
</dbReference>
<evidence type="ECO:0000256" key="3">
    <source>
        <dbReference type="ARBA" id="ARBA00004922"/>
    </source>
</evidence>
<evidence type="ECO:0000313" key="15">
    <source>
        <dbReference type="EMBL" id="KDN41684.1"/>
    </source>
</evidence>
<reference evidence="15 16" key="1">
    <citation type="submission" date="2014-05" db="EMBL/GenBank/DDBJ databases">
        <title>Draft genome sequence of a rare smut relative, Tilletiaria anomala UBC 951.</title>
        <authorList>
            <consortium name="DOE Joint Genome Institute"/>
            <person name="Toome M."/>
            <person name="Kuo A."/>
            <person name="Henrissat B."/>
            <person name="Lipzen A."/>
            <person name="Tritt A."/>
            <person name="Yoshinaga Y."/>
            <person name="Zane M."/>
            <person name="Barry K."/>
            <person name="Grigoriev I.V."/>
            <person name="Spatafora J.W."/>
            <person name="Aimea M.C."/>
        </authorList>
    </citation>
    <scope>NUCLEOTIDE SEQUENCE [LARGE SCALE GENOMIC DNA]</scope>
    <source>
        <strain evidence="15 16">UBC 951</strain>
    </source>
</reference>
<dbReference type="STRING" id="1037660.A0A066VSA0"/>
<evidence type="ECO:0000256" key="2">
    <source>
        <dbReference type="ARBA" id="ARBA00004319"/>
    </source>
</evidence>
<evidence type="ECO:0000256" key="6">
    <source>
        <dbReference type="ARBA" id="ARBA00022729"/>
    </source>
</evidence>
<feature type="domain" description="Glucosyltransferase 24 catalytic" evidence="14">
    <location>
        <begin position="1319"/>
        <end position="1585"/>
    </location>
</feature>
<dbReference type="GO" id="GO:0003980">
    <property type="term" value="F:UDP-glucose:glycoprotein glucosyltransferase activity"/>
    <property type="evidence" value="ECO:0007669"/>
    <property type="project" value="InterPro"/>
</dbReference>
<dbReference type="InterPro" id="IPR040694">
    <property type="entry name" value="UGGT_TRXL_2"/>
</dbReference>
<dbReference type="FunCoup" id="A0A066VSA0">
    <property type="interactions" value="399"/>
</dbReference>
<dbReference type="FunFam" id="3.90.550.10:FF:000065">
    <property type="entry name" value="UDP-glucose:glycoprotein glucosyltransferase, putative"/>
    <property type="match status" value="1"/>
</dbReference>
<dbReference type="EMBL" id="JMSN01000077">
    <property type="protein sequence ID" value="KDN41684.1"/>
    <property type="molecule type" value="Genomic_DNA"/>
</dbReference>
<organism evidence="15 16">
    <name type="scientific">Tilletiaria anomala (strain ATCC 24038 / CBS 436.72 / UBC 951)</name>
    <dbReference type="NCBI Taxonomy" id="1037660"/>
    <lineage>
        <taxon>Eukaryota</taxon>
        <taxon>Fungi</taxon>
        <taxon>Dikarya</taxon>
        <taxon>Basidiomycota</taxon>
        <taxon>Ustilaginomycotina</taxon>
        <taxon>Exobasidiomycetes</taxon>
        <taxon>Georgefischeriales</taxon>
        <taxon>Tilletiariaceae</taxon>
        <taxon>Tilletiaria</taxon>
    </lineage>
</organism>
<evidence type="ECO:0000259" key="12">
    <source>
        <dbReference type="Pfam" id="PF18402"/>
    </source>
</evidence>
<dbReference type="Pfam" id="PF18402">
    <property type="entry name" value="Thioredoxin_14"/>
    <property type="match status" value="1"/>
</dbReference>
<dbReference type="InterPro" id="IPR040692">
    <property type="entry name" value="UGGT_TRXL_3"/>
</dbReference>
<dbReference type="UniPathway" id="UPA00378"/>
<evidence type="ECO:0000259" key="13">
    <source>
        <dbReference type="Pfam" id="PF18403"/>
    </source>
</evidence>
<keyword evidence="5 15" id="KW-0808">Transferase</keyword>
<protein>
    <submittedName>
        <fullName evidence="15">Glycosyltransferase family 24 protein</fullName>
    </submittedName>
</protein>
<feature type="domain" description="UGGT thioredoxin-like" evidence="11">
    <location>
        <begin position="341"/>
        <end position="467"/>
    </location>
</feature>
<accession>A0A066VSA0</accession>
<dbReference type="OrthoDB" id="27683at2759"/>
<evidence type="ECO:0000256" key="7">
    <source>
        <dbReference type="ARBA" id="ARBA00022824"/>
    </source>
</evidence>
<dbReference type="Proteomes" id="UP000027361">
    <property type="component" value="Unassembled WGS sequence"/>
</dbReference>
<evidence type="ECO:0000259" key="14">
    <source>
        <dbReference type="Pfam" id="PF18404"/>
    </source>
</evidence>
<evidence type="ECO:0000256" key="5">
    <source>
        <dbReference type="ARBA" id="ARBA00022679"/>
    </source>
</evidence>
<sequence length="1648" mass="181484">MMLWIRSLQRLLPGLLLVALVPSVLCSGSDLTGTPSIRVDLRAPWSAPPPLLEILEAVNSLDSTAFFDAVTQLTVSGIAQNTSAKKASYKEIYETSLEVLQKQGIFKAPGAREILDLSLALHSESPQVEAFWHLYRTTGVEKLYREQVVGEEAQQACRSWALVQGKVICSAPALDEALAAGSPTNQEGMIEVPFDHSLSPTSASSLVPMPTVVLYADLSSPNFAELHGSLYRHAVGKSSLPLRYILRWRPSEEDQRETVYLSGYGAALDLKKVDYLVIDDRKLRDDANVTVTGAAAAAAAADTVASYEQLSAESALSDRRWLQAQIGGKKGSTGAEDIGAKISEENTLKLGYKAAQVIAASSDPLRALRELSQNFPFHAKQLSGVKLKKNFLDEITHNQDVRVEAGSNDVWLNGKSIPHKDVTPLGFLKKMRSESILVHSLTDRSRGVGLSPKAAVDLLSNSTLGKAFIGSASEPIAVDASDRIERGLRMLSGALVNGASTSKPSAITWWNDLEKDDVFAHWPRDFKTLLQPLWPGQFPQIARNVFHVVLALDLSRKESCRFLAESVFPASTRIGLRWGLVPIWGSGDGQTIALTRMFYHIFDSLGPDGSARYLRRVGLSGVPESTTINLEEAKKEFAAALGTVASQNEIQEILKRIDPSDSDFMQDRLNTAVSYAQRVGAKLSKGRLGHAFVNGYHVPFDNGISQSIGQQVQAQLQALAPLIYYNTLSTDADLSNHFYDQEDTLTYRSPLLSADGASNLTTRMINLATLEPELLNEGPLSRYFAARPDSVNVTMYIAGDFDSAGGQEMLAASLGALEAGSFRLGLLHQPSSAQGNRTVSTALYTLLNSHEGTKLQPSSILSVLPARPELTPGEVSEENVAKVHALLAAEDSDAAKRAHDWWGRASPMLEALGCGAKSICLVANGRVLSGFRAADVIPADIQAVAQLEGSKRARKVQASLIELAGRPSGASQDSHRVALAASALAADYAPDEAAEGLFRTPPALRLSAFDRIDIMHSGFEIGNRDKASFRYTAIIDPLTETAQRWSSILEMASQWPNTYIKVILNPTPKLREVPLRQFYRYRAPGKVTFEEDGSIRRDSILFTGMPEDAVLTLGLDTPSVWLAMAEDAVYDLDNIRLSSLPSASRSSGVSATYELKRILIEGHARDGQLNSIPRGLQLLLDTADGQERLDTIVMENLAYFQFRAKPGLWHLKLREGKSNGLYEMLSVGNLGWNSPNVNVTGNVVTLASLEGLTIYPQVRKRPGMEDEQLLEDIDKGPEAQDRAGSRVADAAKSLLGSVFSKIASSTPSLTKPQSPHADINIFTVASGHLYERMTYIMILSVLRNTQHSVKFWFIENFLSPSFKEFIPHLAKEYGFAYELISYAWPHWLRSQKEKQRVIWGNKILFLDVLFPLDLDKVIFVDADQIVRTDMIDLVNVNLEGAPYGYPPMGDDSEDMEGFRFWKQGYWKQFLRGRPYHISALYVVDLVRFRQIAAGDRLRGQYQALSADPNSLANLDQDLPNNLQFSLPIHTLDKEWLWCETWCSYEWLDRAKTIDLCSNPKTKEPKLDRARRQIPEWTKYDDEISAFAARLSDEKRIGTNVVSSKESEQVPSAVQEGGASALILQGGDEPAQNQDALHVDTLKHKHDEL</sequence>
<evidence type="ECO:0000256" key="9">
    <source>
        <dbReference type="SAM" id="SignalP"/>
    </source>
</evidence>
<dbReference type="Pfam" id="PF18404">
    <property type="entry name" value="Glyco_transf_24"/>
    <property type="match status" value="1"/>
</dbReference>
<dbReference type="InterPro" id="IPR029044">
    <property type="entry name" value="Nucleotide-diphossugar_trans"/>
</dbReference>
<dbReference type="InterPro" id="IPR009448">
    <property type="entry name" value="UDP-g_GGtrans"/>
</dbReference>
<evidence type="ECO:0000256" key="4">
    <source>
        <dbReference type="ARBA" id="ARBA00006351"/>
    </source>
</evidence>
<keyword evidence="6 9" id="KW-0732">Signal</keyword>
<gene>
    <name evidence="15" type="ORF">K437DRAFT_249430</name>
</gene>
<dbReference type="SUPFAM" id="SSF53448">
    <property type="entry name" value="Nucleotide-diphospho-sugar transferases"/>
    <property type="match status" value="1"/>
</dbReference>
<evidence type="ECO:0000259" key="11">
    <source>
        <dbReference type="Pfam" id="PF18401"/>
    </source>
</evidence>
<dbReference type="InterPro" id="IPR040693">
    <property type="entry name" value="UGGT_TRXL_1"/>
</dbReference>
<evidence type="ECO:0000313" key="16">
    <source>
        <dbReference type="Proteomes" id="UP000027361"/>
    </source>
</evidence>
<comment type="caution">
    <text evidence="15">The sequence shown here is derived from an EMBL/GenBank/DDBJ whole genome shotgun (WGS) entry which is preliminary data.</text>
</comment>
<dbReference type="PANTHER" id="PTHR11226:SF0">
    <property type="entry name" value="UDP-GLUCOSE:GLYCOPROTEIN GLUCOSYLTRANSFERASE"/>
    <property type="match status" value="1"/>
</dbReference>
<dbReference type="Pfam" id="PF18400">
    <property type="entry name" value="Thioredoxin_12"/>
    <property type="match status" value="1"/>
</dbReference>
<keyword evidence="16" id="KW-1185">Reference proteome</keyword>
<comment type="subcellular location">
    <subcellularLocation>
        <location evidence="2">Endoplasmic reticulum lumen</location>
    </subcellularLocation>
</comment>